<organism evidence="2 3">
    <name type="scientific">Actinomadura pelletieri DSM 43383</name>
    <dbReference type="NCBI Taxonomy" id="1120940"/>
    <lineage>
        <taxon>Bacteria</taxon>
        <taxon>Bacillati</taxon>
        <taxon>Actinomycetota</taxon>
        <taxon>Actinomycetes</taxon>
        <taxon>Streptosporangiales</taxon>
        <taxon>Thermomonosporaceae</taxon>
        <taxon>Actinomadura</taxon>
    </lineage>
</organism>
<dbReference type="OrthoDB" id="3480616at2"/>
<protein>
    <recommendedName>
        <fullName evidence="4">DUF3558 domain-containing protein</fullName>
    </recommendedName>
</protein>
<evidence type="ECO:0000313" key="3">
    <source>
        <dbReference type="Proteomes" id="UP000274601"/>
    </source>
</evidence>
<evidence type="ECO:0000256" key="1">
    <source>
        <dbReference type="SAM" id="MobiDB-lite"/>
    </source>
</evidence>
<dbReference type="EMBL" id="RBWU01000002">
    <property type="protein sequence ID" value="RKS76841.1"/>
    <property type="molecule type" value="Genomic_DNA"/>
</dbReference>
<dbReference type="RefSeq" id="WP_121434111.1">
    <property type="nucleotide sequence ID" value="NZ_RBWU01000002.1"/>
</dbReference>
<dbReference type="AlphaFoldDB" id="A0A495QTU0"/>
<accession>A0A495QTU0</accession>
<keyword evidence="3" id="KW-1185">Reference proteome</keyword>
<dbReference type="Proteomes" id="UP000274601">
    <property type="component" value="Unassembled WGS sequence"/>
</dbReference>
<reference evidence="2 3" key="1">
    <citation type="submission" date="2018-10" db="EMBL/GenBank/DDBJ databases">
        <title>Genomic Encyclopedia of Archaeal and Bacterial Type Strains, Phase II (KMG-II): from individual species to whole genera.</title>
        <authorList>
            <person name="Goeker M."/>
        </authorList>
    </citation>
    <scope>NUCLEOTIDE SEQUENCE [LARGE SCALE GENOMIC DNA]</scope>
    <source>
        <strain evidence="2 3">DSM 43383</strain>
    </source>
</reference>
<comment type="caution">
    <text evidence="2">The sequence shown here is derived from an EMBL/GenBank/DDBJ whole genome shotgun (WGS) entry which is preliminary data.</text>
</comment>
<proteinExistence type="predicted"/>
<feature type="region of interest" description="Disordered" evidence="1">
    <location>
        <begin position="16"/>
        <end position="47"/>
    </location>
</feature>
<evidence type="ECO:0008006" key="4">
    <source>
        <dbReference type="Google" id="ProtNLM"/>
    </source>
</evidence>
<evidence type="ECO:0000313" key="2">
    <source>
        <dbReference type="EMBL" id="RKS76841.1"/>
    </source>
</evidence>
<name>A0A495QTU0_9ACTN</name>
<gene>
    <name evidence="2" type="ORF">BZB76_2207</name>
</gene>
<sequence length="212" mass="22131">MLAAAAVLTYLVVPGPGEGDAAARSEPARAAMPGSGGRDRAAPAGPRVARALPPPCGTVSQGTVDRVVPGARRSQNANSTLTTCTYSSAGAEFPWLRVEAHLYAPGNTVTPVRDAEGSYDARWAEANDAPAVRTITLERQPGVGNEAYRWFKADETEPAVVGQLTARTGNTVVTVSYGEHAPDEEARESRAESSLATVTAIAREVLAALNDF</sequence>